<protein>
    <submittedName>
        <fullName evidence="3">Transposase</fullName>
    </submittedName>
</protein>
<comment type="subcellular location">
    <subcellularLocation>
        <location evidence="1">Nucleus</location>
    </subcellularLocation>
</comment>
<dbReference type="InterPro" id="IPR036397">
    <property type="entry name" value="RNaseH_sf"/>
</dbReference>
<accession>A0A914E4X2</accession>
<dbReference type="GO" id="GO:0005634">
    <property type="term" value="C:nucleus"/>
    <property type="evidence" value="ECO:0007669"/>
    <property type="project" value="UniProtKB-SubCell"/>
</dbReference>
<dbReference type="Pfam" id="PF13384">
    <property type="entry name" value="HTH_23"/>
    <property type="match status" value="1"/>
</dbReference>
<dbReference type="Proteomes" id="UP000887540">
    <property type="component" value="Unplaced"/>
</dbReference>
<dbReference type="GO" id="GO:0003676">
    <property type="term" value="F:nucleic acid binding"/>
    <property type="evidence" value="ECO:0007669"/>
    <property type="project" value="InterPro"/>
</dbReference>
<sequence>MKTDKDKRIEIIRMYQRGYKVMEISKELGIEKSVVSKAIKRFNELGTSADRKGRKRTARTQQMIRIIKRKIQRGEDNKRKLAREEGIDEKSVRTIVKQYLKSKSYKKQEAHYLNDNMMKVRKQRMFRIDRLSSRMKNSSPLKKNSTSRIAELSLGISKEPTKEEESSKEKLFHSSPNITAKQFSKRNFSRVLEGTSEDAIGAVNKTAPSHKAEAVQNWIRETFPEFIKVDISKKKPDQWPPNSPDLNPLDYAIWGILEAVIYGKKFNTIDELKAALRRAWSRIDVNMLALLWITGRRDFVRALKPMAVTLKFRRTF</sequence>
<dbReference type="PANTHER" id="PTHR46068:SF1">
    <property type="entry name" value="TRANSPOSASE IS30-LIKE HTH DOMAIN-CONTAINING PROTEIN"/>
    <property type="match status" value="1"/>
</dbReference>
<proteinExistence type="predicted"/>
<evidence type="ECO:0000313" key="3">
    <source>
        <dbReference type="WBParaSite" id="ACRNAN_scaffold5516.g8770.t1"/>
    </source>
</evidence>
<dbReference type="InterPro" id="IPR036388">
    <property type="entry name" value="WH-like_DNA-bd_sf"/>
</dbReference>
<dbReference type="Gene3D" id="1.10.10.10">
    <property type="entry name" value="Winged helix-like DNA-binding domain superfamily/Winged helix DNA-binding domain"/>
    <property type="match status" value="1"/>
</dbReference>
<name>A0A914E4X2_9BILA</name>
<dbReference type="SUPFAM" id="SSF46689">
    <property type="entry name" value="Homeodomain-like"/>
    <property type="match status" value="1"/>
</dbReference>
<reference evidence="3" key="1">
    <citation type="submission" date="2022-11" db="UniProtKB">
        <authorList>
            <consortium name="WormBaseParasite"/>
        </authorList>
    </citation>
    <scope>IDENTIFICATION</scope>
</reference>
<dbReference type="AlphaFoldDB" id="A0A914E4X2"/>
<keyword evidence="2" id="KW-1185">Reference proteome</keyword>
<dbReference type="InterPro" id="IPR009057">
    <property type="entry name" value="Homeodomain-like_sf"/>
</dbReference>
<dbReference type="PANTHER" id="PTHR46068">
    <property type="entry name" value="PROTEIN CBG27172"/>
    <property type="match status" value="1"/>
</dbReference>
<dbReference type="Gene3D" id="3.30.420.10">
    <property type="entry name" value="Ribonuclease H-like superfamily/Ribonuclease H"/>
    <property type="match status" value="1"/>
</dbReference>
<evidence type="ECO:0000256" key="1">
    <source>
        <dbReference type="ARBA" id="ARBA00004123"/>
    </source>
</evidence>
<evidence type="ECO:0000313" key="2">
    <source>
        <dbReference type="Proteomes" id="UP000887540"/>
    </source>
</evidence>
<organism evidence="2 3">
    <name type="scientific">Acrobeloides nanus</name>
    <dbReference type="NCBI Taxonomy" id="290746"/>
    <lineage>
        <taxon>Eukaryota</taxon>
        <taxon>Metazoa</taxon>
        <taxon>Ecdysozoa</taxon>
        <taxon>Nematoda</taxon>
        <taxon>Chromadorea</taxon>
        <taxon>Rhabditida</taxon>
        <taxon>Tylenchina</taxon>
        <taxon>Cephalobomorpha</taxon>
        <taxon>Cephaloboidea</taxon>
        <taxon>Cephalobidae</taxon>
        <taxon>Acrobeloides</taxon>
    </lineage>
</organism>
<dbReference type="WBParaSite" id="ACRNAN_scaffold5516.g8770.t1">
    <property type="protein sequence ID" value="ACRNAN_scaffold5516.g8770.t1"/>
    <property type="gene ID" value="ACRNAN_scaffold5516.g8770"/>
</dbReference>